<comment type="caution">
    <text evidence="1">The sequence shown here is derived from an EMBL/GenBank/DDBJ whole genome shotgun (WGS) entry which is preliminary data.</text>
</comment>
<gene>
    <name evidence="1" type="ORF">QJS04_geneDACA002658</name>
</gene>
<dbReference type="EMBL" id="JAUJYN010000007">
    <property type="protein sequence ID" value="KAK1267355.1"/>
    <property type="molecule type" value="Genomic_DNA"/>
</dbReference>
<dbReference type="AlphaFoldDB" id="A0AAV9ATS1"/>
<evidence type="ECO:0000313" key="1">
    <source>
        <dbReference type="EMBL" id="KAK1267355.1"/>
    </source>
</evidence>
<name>A0AAV9ATS1_ACOGR</name>
<organism evidence="1 2">
    <name type="scientific">Acorus gramineus</name>
    <name type="common">Dwarf sweet flag</name>
    <dbReference type="NCBI Taxonomy" id="55184"/>
    <lineage>
        <taxon>Eukaryota</taxon>
        <taxon>Viridiplantae</taxon>
        <taxon>Streptophyta</taxon>
        <taxon>Embryophyta</taxon>
        <taxon>Tracheophyta</taxon>
        <taxon>Spermatophyta</taxon>
        <taxon>Magnoliopsida</taxon>
        <taxon>Liliopsida</taxon>
        <taxon>Acoraceae</taxon>
        <taxon>Acorus</taxon>
    </lineage>
</organism>
<evidence type="ECO:0000313" key="2">
    <source>
        <dbReference type="Proteomes" id="UP001179952"/>
    </source>
</evidence>
<dbReference type="Proteomes" id="UP001179952">
    <property type="component" value="Unassembled WGS sequence"/>
</dbReference>
<keyword evidence="2" id="KW-1185">Reference proteome</keyword>
<proteinExistence type="predicted"/>
<sequence>MPDKYLMNRWRKDFKRINSMATTENSKSMLNVPMEYDNLYNLGLRTIQEIVEMVSSFSDAPIFVATLFEELKTRTANHISTLVDASMAYQPNSTGQLTNRASNNIANNEKVLDPVVAQAKGRPKSKRKVSQCEIAIDMLKDVCAI</sequence>
<reference evidence="1" key="2">
    <citation type="submission" date="2023-06" db="EMBL/GenBank/DDBJ databases">
        <authorList>
            <person name="Ma L."/>
            <person name="Liu K.-W."/>
            <person name="Li Z."/>
            <person name="Hsiao Y.-Y."/>
            <person name="Qi Y."/>
            <person name="Fu T."/>
            <person name="Tang G."/>
            <person name="Zhang D."/>
            <person name="Sun W.-H."/>
            <person name="Liu D.-K."/>
            <person name="Li Y."/>
            <person name="Chen G.-Z."/>
            <person name="Liu X.-D."/>
            <person name="Liao X.-Y."/>
            <person name="Jiang Y.-T."/>
            <person name="Yu X."/>
            <person name="Hao Y."/>
            <person name="Huang J."/>
            <person name="Zhao X.-W."/>
            <person name="Ke S."/>
            <person name="Chen Y.-Y."/>
            <person name="Wu W.-L."/>
            <person name="Hsu J.-L."/>
            <person name="Lin Y.-F."/>
            <person name="Huang M.-D."/>
            <person name="Li C.-Y."/>
            <person name="Huang L."/>
            <person name="Wang Z.-W."/>
            <person name="Zhao X."/>
            <person name="Zhong W.-Y."/>
            <person name="Peng D.-H."/>
            <person name="Ahmad S."/>
            <person name="Lan S."/>
            <person name="Zhang J.-S."/>
            <person name="Tsai W.-C."/>
            <person name="Van De Peer Y."/>
            <person name="Liu Z.-J."/>
        </authorList>
    </citation>
    <scope>NUCLEOTIDE SEQUENCE</scope>
    <source>
        <strain evidence="1">SCP</strain>
        <tissue evidence="1">Leaves</tissue>
    </source>
</reference>
<reference evidence="1" key="1">
    <citation type="journal article" date="2023" name="Nat. Commun.">
        <title>Diploid and tetraploid genomes of Acorus and the evolution of monocots.</title>
        <authorList>
            <person name="Ma L."/>
            <person name="Liu K.W."/>
            <person name="Li Z."/>
            <person name="Hsiao Y.Y."/>
            <person name="Qi Y."/>
            <person name="Fu T."/>
            <person name="Tang G.D."/>
            <person name="Zhang D."/>
            <person name="Sun W.H."/>
            <person name="Liu D.K."/>
            <person name="Li Y."/>
            <person name="Chen G.Z."/>
            <person name="Liu X.D."/>
            <person name="Liao X.Y."/>
            <person name="Jiang Y.T."/>
            <person name="Yu X."/>
            <person name="Hao Y."/>
            <person name="Huang J."/>
            <person name="Zhao X.W."/>
            <person name="Ke S."/>
            <person name="Chen Y.Y."/>
            <person name="Wu W.L."/>
            <person name="Hsu J.L."/>
            <person name="Lin Y.F."/>
            <person name="Huang M.D."/>
            <person name="Li C.Y."/>
            <person name="Huang L."/>
            <person name="Wang Z.W."/>
            <person name="Zhao X."/>
            <person name="Zhong W.Y."/>
            <person name="Peng D.H."/>
            <person name="Ahmad S."/>
            <person name="Lan S."/>
            <person name="Zhang J.S."/>
            <person name="Tsai W.C."/>
            <person name="Van de Peer Y."/>
            <person name="Liu Z.J."/>
        </authorList>
    </citation>
    <scope>NUCLEOTIDE SEQUENCE</scope>
    <source>
        <strain evidence="1">SCP</strain>
    </source>
</reference>
<accession>A0AAV9ATS1</accession>
<protein>
    <submittedName>
        <fullName evidence="1">Uncharacterized protein</fullName>
    </submittedName>
</protein>